<dbReference type="EMBL" id="HACG01006076">
    <property type="protein sequence ID" value="CEK52941.1"/>
    <property type="molecule type" value="Transcribed_RNA"/>
</dbReference>
<sequence length="72" mass="8583">MIKVKETMLRQVHQYKYLRIMITSDGRYKSEIKSQLVQTKTTFQRMKYILCNKPLSTKVRIGVFSVLNSVKR</sequence>
<reference evidence="1" key="1">
    <citation type="submission" date="2014-12" db="EMBL/GenBank/DDBJ databases">
        <title>Insight into the proteome of Arion vulgaris.</title>
        <authorList>
            <person name="Aradska J."/>
            <person name="Bulat T."/>
            <person name="Smidak R."/>
            <person name="Sarate P."/>
            <person name="Gangsoo J."/>
            <person name="Sialana F."/>
            <person name="Bilban M."/>
            <person name="Lubec G."/>
        </authorList>
    </citation>
    <scope>NUCLEOTIDE SEQUENCE</scope>
    <source>
        <tissue evidence="1">Skin</tissue>
    </source>
</reference>
<accession>A0A0B6YAY1</accession>
<evidence type="ECO:0000313" key="1">
    <source>
        <dbReference type="EMBL" id="CEK52941.1"/>
    </source>
</evidence>
<feature type="non-terminal residue" evidence="1">
    <location>
        <position position="72"/>
    </location>
</feature>
<proteinExistence type="predicted"/>
<gene>
    <name evidence="1" type="primary">ORF18536</name>
</gene>
<protein>
    <submittedName>
        <fullName evidence="1">Uncharacterized protein</fullName>
    </submittedName>
</protein>
<name>A0A0B6YAY1_9EUPU</name>
<organism evidence="1">
    <name type="scientific">Arion vulgaris</name>
    <dbReference type="NCBI Taxonomy" id="1028688"/>
    <lineage>
        <taxon>Eukaryota</taxon>
        <taxon>Metazoa</taxon>
        <taxon>Spiralia</taxon>
        <taxon>Lophotrochozoa</taxon>
        <taxon>Mollusca</taxon>
        <taxon>Gastropoda</taxon>
        <taxon>Heterobranchia</taxon>
        <taxon>Euthyneura</taxon>
        <taxon>Panpulmonata</taxon>
        <taxon>Eupulmonata</taxon>
        <taxon>Stylommatophora</taxon>
        <taxon>Helicina</taxon>
        <taxon>Arionoidea</taxon>
        <taxon>Arionidae</taxon>
        <taxon>Arion</taxon>
    </lineage>
</organism>
<dbReference type="AlphaFoldDB" id="A0A0B6YAY1"/>